<dbReference type="Proteomes" id="UP000266673">
    <property type="component" value="Unassembled WGS sequence"/>
</dbReference>
<dbReference type="AlphaFoldDB" id="A0A397U9I3"/>
<evidence type="ECO:0000313" key="4">
    <source>
        <dbReference type="Proteomes" id="UP000266673"/>
    </source>
</evidence>
<proteinExistence type="predicted"/>
<name>A0A397U9I3_9GLOM</name>
<dbReference type="EMBL" id="QKWP01001935">
    <property type="protein sequence ID" value="RIB05707.1"/>
    <property type="molecule type" value="Genomic_DNA"/>
</dbReference>
<sequence>MNNIFGNRENGNPDYLINSTGQIYGTSLEQKSNESKDSSLKSDKKRRLNEDEIHYIKSMDTITESKKIEAETRKKLYDLEKDKFEYEREKEKERLKFEQEKEKERLKFEQEKEKERLKFEREKWDMKKKN</sequence>
<feature type="compositionally biased region" description="Basic and acidic residues" evidence="2">
    <location>
        <begin position="31"/>
        <end position="49"/>
    </location>
</feature>
<gene>
    <name evidence="3" type="ORF">C2G38_2218934</name>
</gene>
<feature type="region of interest" description="Disordered" evidence="2">
    <location>
        <begin position="27"/>
        <end position="49"/>
    </location>
</feature>
<feature type="coiled-coil region" evidence="1">
    <location>
        <begin position="81"/>
        <end position="123"/>
    </location>
</feature>
<evidence type="ECO:0000256" key="1">
    <source>
        <dbReference type="SAM" id="Coils"/>
    </source>
</evidence>
<evidence type="ECO:0000256" key="2">
    <source>
        <dbReference type="SAM" id="MobiDB-lite"/>
    </source>
</evidence>
<organism evidence="3 4">
    <name type="scientific">Gigaspora rosea</name>
    <dbReference type="NCBI Taxonomy" id="44941"/>
    <lineage>
        <taxon>Eukaryota</taxon>
        <taxon>Fungi</taxon>
        <taxon>Fungi incertae sedis</taxon>
        <taxon>Mucoromycota</taxon>
        <taxon>Glomeromycotina</taxon>
        <taxon>Glomeromycetes</taxon>
        <taxon>Diversisporales</taxon>
        <taxon>Gigasporaceae</taxon>
        <taxon>Gigaspora</taxon>
    </lineage>
</organism>
<comment type="caution">
    <text evidence="3">The sequence shown here is derived from an EMBL/GenBank/DDBJ whole genome shotgun (WGS) entry which is preliminary data.</text>
</comment>
<keyword evidence="4" id="KW-1185">Reference proteome</keyword>
<dbReference type="OrthoDB" id="5600249at2759"/>
<reference evidence="3 4" key="1">
    <citation type="submission" date="2018-06" db="EMBL/GenBank/DDBJ databases">
        <title>Comparative genomics reveals the genomic features of Rhizophagus irregularis, R. cerebriforme, R. diaphanum and Gigaspora rosea, and their symbiotic lifestyle signature.</title>
        <authorList>
            <person name="Morin E."/>
            <person name="San Clemente H."/>
            <person name="Chen E.C.H."/>
            <person name="De La Providencia I."/>
            <person name="Hainaut M."/>
            <person name="Kuo A."/>
            <person name="Kohler A."/>
            <person name="Murat C."/>
            <person name="Tang N."/>
            <person name="Roy S."/>
            <person name="Loubradou J."/>
            <person name="Henrissat B."/>
            <person name="Grigoriev I.V."/>
            <person name="Corradi N."/>
            <person name="Roux C."/>
            <person name="Martin F.M."/>
        </authorList>
    </citation>
    <scope>NUCLEOTIDE SEQUENCE [LARGE SCALE GENOMIC DNA]</scope>
    <source>
        <strain evidence="3 4">DAOM 194757</strain>
    </source>
</reference>
<accession>A0A397U9I3</accession>
<keyword evidence="1" id="KW-0175">Coiled coil</keyword>
<evidence type="ECO:0000313" key="3">
    <source>
        <dbReference type="EMBL" id="RIB05707.1"/>
    </source>
</evidence>
<protein>
    <submittedName>
        <fullName evidence="3">Uncharacterized protein</fullName>
    </submittedName>
</protein>